<keyword evidence="9 14" id="KW-0418">Kinase</keyword>
<keyword evidence="6 14" id="KW-0808">Transferase</keyword>
<evidence type="ECO:0000256" key="14">
    <source>
        <dbReference type="RuleBase" id="RU000504"/>
    </source>
</evidence>
<comment type="cofactor">
    <cofactor evidence="1">
        <name>Mg(2+)</name>
        <dbReference type="ChEBI" id="CHEBI:18420"/>
    </cofactor>
</comment>
<dbReference type="PANTHER" id="PTHR11817">
    <property type="entry name" value="PYRUVATE KINASE"/>
    <property type="match status" value="1"/>
</dbReference>
<dbReference type="InterPro" id="IPR036918">
    <property type="entry name" value="Pyrv_Knase_C_sf"/>
</dbReference>
<feature type="domain" description="Pyruvate kinase C-terminal" evidence="16">
    <location>
        <begin position="173"/>
        <end position="288"/>
    </location>
</feature>
<dbReference type="Proteomes" id="UP000807504">
    <property type="component" value="Unassembled WGS sequence"/>
</dbReference>
<dbReference type="SUPFAM" id="SSF52935">
    <property type="entry name" value="PK C-terminal domain-like"/>
    <property type="match status" value="1"/>
</dbReference>
<keyword evidence="18" id="KW-1185">Reference proteome</keyword>
<proteinExistence type="inferred from homology"/>
<dbReference type="InterPro" id="IPR015795">
    <property type="entry name" value="Pyrv_Knase_C"/>
</dbReference>
<dbReference type="InterPro" id="IPR040442">
    <property type="entry name" value="Pyrv_kinase-like_dom_sf"/>
</dbReference>
<dbReference type="GO" id="GO:0000287">
    <property type="term" value="F:magnesium ion binding"/>
    <property type="evidence" value="ECO:0007669"/>
    <property type="project" value="InterPro"/>
</dbReference>
<keyword evidence="12 14" id="KW-0324">Glycolysis</keyword>
<reference evidence="17" key="1">
    <citation type="journal article" date="2020" name="bioRxiv">
        <title>Chromosome-level reference genome of the European wasp spider Argiope bruennichi: a resource for studies on range expansion and evolutionary adaptation.</title>
        <authorList>
            <person name="Sheffer M.M."/>
            <person name="Hoppe A."/>
            <person name="Krehenwinkel H."/>
            <person name="Uhl G."/>
            <person name="Kuss A.W."/>
            <person name="Jensen L."/>
            <person name="Jensen C."/>
            <person name="Gillespie R.G."/>
            <person name="Hoff K.J."/>
            <person name="Prost S."/>
        </authorList>
    </citation>
    <scope>NUCLEOTIDE SEQUENCE</scope>
</reference>
<organism evidence="17 18">
    <name type="scientific">Argiope bruennichi</name>
    <name type="common">Wasp spider</name>
    <name type="synonym">Aranea bruennichi</name>
    <dbReference type="NCBI Taxonomy" id="94029"/>
    <lineage>
        <taxon>Eukaryota</taxon>
        <taxon>Metazoa</taxon>
        <taxon>Ecdysozoa</taxon>
        <taxon>Arthropoda</taxon>
        <taxon>Chelicerata</taxon>
        <taxon>Arachnida</taxon>
        <taxon>Araneae</taxon>
        <taxon>Araneomorphae</taxon>
        <taxon>Entelegynae</taxon>
        <taxon>Araneoidea</taxon>
        <taxon>Araneidae</taxon>
        <taxon>Argiope</taxon>
    </lineage>
</organism>
<dbReference type="Pfam" id="PF02887">
    <property type="entry name" value="PK_C"/>
    <property type="match status" value="1"/>
</dbReference>
<dbReference type="PRINTS" id="PR01050">
    <property type="entry name" value="PYRUVTKNASE"/>
</dbReference>
<evidence type="ECO:0000259" key="16">
    <source>
        <dbReference type="Pfam" id="PF02887"/>
    </source>
</evidence>
<dbReference type="EMBL" id="JABXBU010000012">
    <property type="protein sequence ID" value="KAF8789718.1"/>
    <property type="molecule type" value="Genomic_DNA"/>
</dbReference>
<dbReference type="InterPro" id="IPR001697">
    <property type="entry name" value="Pyr_Knase"/>
</dbReference>
<evidence type="ECO:0000256" key="10">
    <source>
        <dbReference type="ARBA" id="ARBA00022840"/>
    </source>
</evidence>
<evidence type="ECO:0000256" key="9">
    <source>
        <dbReference type="ARBA" id="ARBA00022777"/>
    </source>
</evidence>
<sequence length="415" mass="45559">MVLASFIRNAAGVQEIRQILGEKGKHIKILPKIECYEGVKKIDEIIEASDGIMVARGDLGIEIPTEKIFLATKMIIAKCNIAGKPVICATQMLESMHKKPRPTRAESSDVANAVLDGADCVMLSGESAKGEYPVVAVKVMHSICREAEAAFYHRNIFSDLLMETPLPTDQTTAIGIAAVVAAMKHRASAIIVLTVTGRTAHVISKYRPRCPIITITRDSSVAKQAVMYRGIIPILFTAEKLSNWKEDKDEQIKYSIECSKKQNILKKGQTVLIVSGSRHGPDTTNSIKEERPDSLRVGNPGLALSIVDAQNARPLTTRPPNATPNTCTCAFCAGPHLMHNCTSSMPQVASRLDEPITDCIGEAPVNHPSYHQEFARSQLNSQRSRKETPLLVQVRSRIIYHHGTIYLSKGLKSYQ</sequence>
<dbReference type="GO" id="GO:0005524">
    <property type="term" value="F:ATP binding"/>
    <property type="evidence" value="ECO:0007669"/>
    <property type="project" value="UniProtKB-KW"/>
</dbReference>
<evidence type="ECO:0000256" key="5">
    <source>
        <dbReference type="ARBA" id="ARBA00012142"/>
    </source>
</evidence>
<evidence type="ECO:0000256" key="4">
    <source>
        <dbReference type="ARBA" id="ARBA00008663"/>
    </source>
</evidence>
<evidence type="ECO:0000256" key="6">
    <source>
        <dbReference type="ARBA" id="ARBA00022679"/>
    </source>
</evidence>
<dbReference type="FunFam" id="3.20.20.60:FF:000025">
    <property type="entry name" value="Pyruvate kinase"/>
    <property type="match status" value="1"/>
</dbReference>
<comment type="similarity">
    <text evidence="4 14">Belongs to the pyruvate kinase family.</text>
</comment>
<dbReference type="Pfam" id="PF00224">
    <property type="entry name" value="PK"/>
    <property type="match status" value="1"/>
</dbReference>
<keyword evidence="7" id="KW-0479">Metal-binding</keyword>
<keyword evidence="11 14" id="KW-0460">Magnesium</keyword>
<evidence type="ECO:0000256" key="13">
    <source>
        <dbReference type="ARBA" id="ARBA00023317"/>
    </source>
</evidence>
<keyword evidence="10" id="KW-0067">ATP-binding</keyword>
<comment type="pathway">
    <text evidence="3 14">Carbohydrate degradation; glycolysis; pyruvate from D-glyceraldehyde 3-phosphate: step 5/5.</text>
</comment>
<dbReference type="InterPro" id="IPR015813">
    <property type="entry name" value="Pyrv/PenolPyrv_kinase-like_dom"/>
</dbReference>
<keyword evidence="8" id="KW-0547">Nucleotide-binding</keyword>
<name>A0A8T0FHL7_ARGBR</name>
<dbReference type="Gene3D" id="3.20.20.60">
    <property type="entry name" value="Phosphoenolpyruvate-binding domains"/>
    <property type="match status" value="1"/>
</dbReference>
<evidence type="ECO:0000313" key="17">
    <source>
        <dbReference type="EMBL" id="KAF8789718.1"/>
    </source>
</evidence>
<comment type="cofactor">
    <cofactor evidence="2">
        <name>K(+)</name>
        <dbReference type="ChEBI" id="CHEBI:29103"/>
    </cofactor>
</comment>
<accession>A0A8T0FHL7</accession>
<dbReference type="SUPFAM" id="SSF51621">
    <property type="entry name" value="Phosphoenolpyruvate/pyruvate domain"/>
    <property type="match status" value="1"/>
</dbReference>
<evidence type="ECO:0000256" key="2">
    <source>
        <dbReference type="ARBA" id="ARBA00001958"/>
    </source>
</evidence>
<protein>
    <recommendedName>
        <fullName evidence="5 14">Pyruvate kinase</fullName>
        <ecNumber evidence="5 14">2.7.1.40</ecNumber>
    </recommendedName>
</protein>
<dbReference type="NCBIfam" id="TIGR01064">
    <property type="entry name" value="pyruv_kin"/>
    <property type="match status" value="1"/>
</dbReference>
<dbReference type="GO" id="GO:0030955">
    <property type="term" value="F:potassium ion binding"/>
    <property type="evidence" value="ECO:0007669"/>
    <property type="project" value="InterPro"/>
</dbReference>
<evidence type="ECO:0000313" key="18">
    <source>
        <dbReference type="Proteomes" id="UP000807504"/>
    </source>
</evidence>
<evidence type="ECO:0000256" key="11">
    <source>
        <dbReference type="ARBA" id="ARBA00022842"/>
    </source>
</evidence>
<feature type="domain" description="Pyruvate kinase barrel" evidence="15">
    <location>
        <begin position="1"/>
        <end position="137"/>
    </location>
</feature>
<evidence type="ECO:0000256" key="8">
    <source>
        <dbReference type="ARBA" id="ARBA00022741"/>
    </source>
</evidence>
<keyword evidence="13 17" id="KW-0670">Pyruvate</keyword>
<reference evidence="17" key="2">
    <citation type="submission" date="2020-06" db="EMBL/GenBank/DDBJ databases">
        <authorList>
            <person name="Sheffer M."/>
        </authorList>
    </citation>
    <scope>NUCLEOTIDE SEQUENCE</scope>
</reference>
<evidence type="ECO:0000256" key="12">
    <source>
        <dbReference type="ARBA" id="ARBA00023152"/>
    </source>
</evidence>
<evidence type="ECO:0000256" key="3">
    <source>
        <dbReference type="ARBA" id="ARBA00004997"/>
    </source>
</evidence>
<dbReference type="AlphaFoldDB" id="A0A8T0FHL7"/>
<evidence type="ECO:0000256" key="7">
    <source>
        <dbReference type="ARBA" id="ARBA00022723"/>
    </source>
</evidence>
<dbReference type="GO" id="GO:0004743">
    <property type="term" value="F:pyruvate kinase activity"/>
    <property type="evidence" value="ECO:0007669"/>
    <property type="project" value="UniProtKB-EC"/>
</dbReference>
<dbReference type="GO" id="GO:0016301">
    <property type="term" value="F:kinase activity"/>
    <property type="evidence" value="ECO:0007669"/>
    <property type="project" value="UniProtKB-KW"/>
</dbReference>
<dbReference type="InterPro" id="IPR015793">
    <property type="entry name" value="Pyrv_Knase_brl"/>
</dbReference>
<dbReference type="Gene3D" id="3.40.1380.20">
    <property type="entry name" value="Pyruvate kinase, C-terminal domain"/>
    <property type="match status" value="1"/>
</dbReference>
<comment type="catalytic activity">
    <reaction evidence="14">
        <text>pyruvate + ATP = phosphoenolpyruvate + ADP + H(+)</text>
        <dbReference type="Rhea" id="RHEA:18157"/>
        <dbReference type="ChEBI" id="CHEBI:15361"/>
        <dbReference type="ChEBI" id="CHEBI:15378"/>
        <dbReference type="ChEBI" id="CHEBI:30616"/>
        <dbReference type="ChEBI" id="CHEBI:58702"/>
        <dbReference type="ChEBI" id="CHEBI:456216"/>
        <dbReference type="EC" id="2.7.1.40"/>
    </reaction>
</comment>
<comment type="caution">
    <text evidence="17">The sequence shown here is derived from an EMBL/GenBank/DDBJ whole genome shotgun (WGS) entry which is preliminary data.</text>
</comment>
<dbReference type="EC" id="2.7.1.40" evidence="5 14"/>
<evidence type="ECO:0000259" key="15">
    <source>
        <dbReference type="Pfam" id="PF00224"/>
    </source>
</evidence>
<gene>
    <name evidence="17" type="ORF">HNY73_007637</name>
</gene>
<evidence type="ECO:0000256" key="1">
    <source>
        <dbReference type="ARBA" id="ARBA00001946"/>
    </source>
</evidence>